<organism evidence="1">
    <name type="scientific">Myoviridae sp. ctwwN25</name>
    <dbReference type="NCBI Taxonomy" id="2825209"/>
    <lineage>
        <taxon>Viruses</taxon>
        <taxon>Duplodnaviria</taxon>
        <taxon>Heunggongvirae</taxon>
        <taxon>Uroviricota</taxon>
        <taxon>Caudoviricetes</taxon>
    </lineage>
</organism>
<dbReference type="EMBL" id="BK015472">
    <property type="protein sequence ID" value="DAE08676.1"/>
    <property type="molecule type" value="Genomic_DNA"/>
</dbReference>
<reference evidence="1" key="1">
    <citation type="journal article" date="2021" name="Proc. Natl. Acad. Sci. U.S.A.">
        <title>A Catalog of Tens of Thousands of Viruses from Human Metagenomes Reveals Hidden Associations with Chronic Diseases.</title>
        <authorList>
            <person name="Tisza M.J."/>
            <person name="Buck C.B."/>
        </authorList>
    </citation>
    <scope>NUCLEOTIDE SEQUENCE</scope>
    <source>
        <strain evidence="1">CtwwN25</strain>
    </source>
</reference>
<sequence length="246" mass="28374">MYMRNVVEEFRNSCLVERGYGGSHRRSDRYAPHKAYQIGARMIPFFKDLIYRSLGNEELDPDGIYQEEIKKISSTSARYFKHGIIAKYNDYIGLFFADVPGLDTCGLRLTYTEEEFNRTLEFISRNKGTALINAFMAFGLDYLLKMQNINLIKELPTYGVVYTFSVTERYILMGDHCARIIYHDGNSIDMAAYNAAQSALFDRDVPLEELEAILPDGPEAKLFARKYIDFEISQIEYLERHIAAEA</sequence>
<protein>
    <submittedName>
        <fullName evidence="1">Uncharacterized protein</fullName>
    </submittedName>
</protein>
<name>A0A8S5PR22_9CAUD</name>
<accession>A0A8S5PR22</accession>
<evidence type="ECO:0000313" key="1">
    <source>
        <dbReference type="EMBL" id="DAE08676.1"/>
    </source>
</evidence>
<proteinExistence type="predicted"/>